<feature type="chain" id="PRO_5012017761" evidence="1">
    <location>
        <begin position="29"/>
        <end position="179"/>
    </location>
</feature>
<comment type="caution">
    <text evidence="3">The sequence shown here is derived from an EMBL/GenBank/DDBJ whole genome shotgun (WGS) entry which is preliminary data.</text>
</comment>
<proteinExistence type="predicted"/>
<evidence type="ECO:0000256" key="1">
    <source>
        <dbReference type="SAM" id="SignalP"/>
    </source>
</evidence>
<evidence type="ECO:0000259" key="2">
    <source>
        <dbReference type="Pfam" id="PF13628"/>
    </source>
</evidence>
<dbReference type="PANTHER" id="PTHR38593:SF1">
    <property type="entry name" value="BLR2558 PROTEIN"/>
    <property type="match status" value="1"/>
</dbReference>
<dbReference type="Proteomes" id="UP000215788">
    <property type="component" value="Unassembled WGS sequence"/>
</dbReference>
<dbReference type="EMBL" id="NQKI01000039">
    <property type="protein sequence ID" value="OZY57843.1"/>
    <property type="molecule type" value="Genomic_DNA"/>
</dbReference>
<dbReference type="PANTHER" id="PTHR38593">
    <property type="entry name" value="BLR2558 PROTEIN"/>
    <property type="match status" value="1"/>
</dbReference>
<dbReference type="Gene3D" id="1.20.1260.10">
    <property type="match status" value="1"/>
</dbReference>
<gene>
    <name evidence="3" type="ORF">CJF39_19230</name>
</gene>
<dbReference type="InterPro" id="IPR025419">
    <property type="entry name" value="DUF4142"/>
</dbReference>
<feature type="signal peptide" evidence="1">
    <location>
        <begin position="1"/>
        <end position="28"/>
    </location>
</feature>
<evidence type="ECO:0000313" key="3">
    <source>
        <dbReference type="EMBL" id="OZY57843.1"/>
    </source>
</evidence>
<name>A0A266N5X3_9PSED</name>
<dbReference type="RefSeq" id="WP_094994870.1">
    <property type="nucleotide sequence ID" value="NZ_NQKI01000039.1"/>
</dbReference>
<reference evidence="3 4" key="1">
    <citation type="submission" date="2017-08" db="EMBL/GenBank/DDBJ databases">
        <title>Genomic and metabolic characterisation of spoilage-associated Pseudomonas species.</title>
        <authorList>
            <person name="Stanborough T."/>
            <person name="Fegan N."/>
            <person name="Powell S.M."/>
            <person name="Singh T."/>
            <person name="Tamplin M.L."/>
            <person name="Chandry P.S."/>
        </authorList>
    </citation>
    <scope>NUCLEOTIDE SEQUENCE [LARGE SCALE GENOMIC DNA]</scope>
    <source>
        <strain evidence="3 4">L1802</strain>
    </source>
</reference>
<accession>A0A266N5X3</accession>
<sequence length="179" mass="19332">MKTLSAPKRFVVGCALACAVFMAGSAVAASPAEFVDEASAAGIAEIENSRMAIQKTKSVDINSYAVEVIKDYTDANRDLKGIAQKQGLEVAAQEDILSKAKSMMLQVQEGASFDVAYVASQVKTHEDAISLFKQQARYSTSPQLKAFAKKYLPKLEMHLDMAKKLATTHQKGDVDKPVS</sequence>
<dbReference type="AlphaFoldDB" id="A0A266N5X3"/>
<evidence type="ECO:0000313" key="4">
    <source>
        <dbReference type="Proteomes" id="UP000215788"/>
    </source>
</evidence>
<dbReference type="InterPro" id="IPR012347">
    <property type="entry name" value="Ferritin-like"/>
</dbReference>
<protein>
    <submittedName>
        <fullName evidence="3">DUF305 domain-containing protein</fullName>
    </submittedName>
</protein>
<dbReference type="OrthoDB" id="7009274at2"/>
<feature type="domain" description="DUF4142" evidence="2">
    <location>
        <begin position="31"/>
        <end position="165"/>
    </location>
</feature>
<dbReference type="Pfam" id="PF13628">
    <property type="entry name" value="DUF4142"/>
    <property type="match status" value="1"/>
</dbReference>
<keyword evidence="1" id="KW-0732">Signal</keyword>
<organism evidence="3 4">
    <name type="scientific">Pseudomonas lundensis</name>
    <dbReference type="NCBI Taxonomy" id="86185"/>
    <lineage>
        <taxon>Bacteria</taxon>
        <taxon>Pseudomonadati</taxon>
        <taxon>Pseudomonadota</taxon>
        <taxon>Gammaproteobacteria</taxon>
        <taxon>Pseudomonadales</taxon>
        <taxon>Pseudomonadaceae</taxon>
        <taxon>Pseudomonas</taxon>
    </lineage>
</organism>